<feature type="domain" description="Sigma-54 factor interaction" evidence="6">
    <location>
        <begin position="45"/>
        <end position="274"/>
    </location>
</feature>
<keyword evidence="2" id="KW-0067">ATP-binding</keyword>
<dbReference type="InterPro" id="IPR058031">
    <property type="entry name" value="AAA_lid_NorR"/>
</dbReference>
<name>A0ABX9W9N4_9GAMM</name>
<dbReference type="PROSITE" id="PS50045">
    <property type="entry name" value="SIGMA54_INTERACT_4"/>
    <property type="match status" value="1"/>
</dbReference>
<sequence length="367" mass="40842">MRPLTVMIDNDQRLREIQRLRAAAEADRESLLVRLGKTSLSSETIIGVDGGLRAVMQRVAQVAPTNASALILGETGSGKEVIARAIHERSHRHDGPFIRVNCGALPSELIDSELFGHEKGSFTGASNARRGWFERADGGTLFLDEIGELPLAAQVRLLRVLQDGVLQRVGSENQIEVDVRVIAATHRDLPRMVQSGEFREDLWYRLAVFPIILPALHERIEDIEALAQYFIERAARRLGVPTPPLHRQEIRQLSDYSWPGNIRELGAVLERAVILGHGRYLDLDAALGVQLLNPVKNSHRASPEINEKTTVESLDIIISAHLKHALTQTYGKVDGPGGAAKLLSLNPNTLRGKLRRYRIDPAKYRHR</sequence>
<keyword evidence="3" id="KW-0805">Transcription regulation</keyword>
<dbReference type="InterPro" id="IPR025943">
    <property type="entry name" value="Sigma_54_int_dom_ATP-bd_2"/>
</dbReference>
<dbReference type="PROSITE" id="PS00688">
    <property type="entry name" value="SIGMA54_INTERACT_3"/>
    <property type="match status" value="1"/>
</dbReference>
<evidence type="ECO:0000259" key="6">
    <source>
        <dbReference type="PROSITE" id="PS50045"/>
    </source>
</evidence>
<keyword evidence="5" id="KW-0804">Transcription</keyword>
<dbReference type="PROSITE" id="PS00676">
    <property type="entry name" value="SIGMA54_INTERACT_2"/>
    <property type="match status" value="1"/>
</dbReference>
<organism evidence="7 8">
    <name type="scientific">Zhongshania marina</name>
    <dbReference type="NCBI Taxonomy" id="2304603"/>
    <lineage>
        <taxon>Bacteria</taxon>
        <taxon>Pseudomonadati</taxon>
        <taxon>Pseudomonadota</taxon>
        <taxon>Gammaproteobacteria</taxon>
        <taxon>Cellvibrionales</taxon>
        <taxon>Spongiibacteraceae</taxon>
        <taxon>Zhongshania</taxon>
    </lineage>
</organism>
<evidence type="ECO:0000256" key="3">
    <source>
        <dbReference type="ARBA" id="ARBA00023015"/>
    </source>
</evidence>
<evidence type="ECO:0000256" key="1">
    <source>
        <dbReference type="ARBA" id="ARBA00022741"/>
    </source>
</evidence>
<dbReference type="Pfam" id="PF25601">
    <property type="entry name" value="AAA_lid_14"/>
    <property type="match status" value="1"/>
</dbReference>
<proteinExistence type="predicted"/>
<dbReference type="SMART" id="SM00382">
    <property type="entry name" value="AAA"/>
    <property type="match status" value="1"/>
</dbReference>
<dbReference type="PANTHER" id="PTHR32071">
    <property type="entry name" value="TRANSCRIPTIONAL REGULATORY PROTEIN"/>
    <property type="match status" value="1"/>
</dbReference>
<dbReference type="InterPro" id="IPR002078">
    <property type="entry name" value="Sigma_54_int"/>
</dbReference>
<keyword evidence="8" id="KW-1185">Reference proteome</keyword>
<reference evidence="7 8" key="1">
    <citation type="submission" date="2018-10" db="EMBL/GenBank/DDBJ databases">
        <title>Draft genome sequence of Zhongshania sp. DSW25-10.</title>
        <authorList>
            <person name="Oh J."/>
        </authorList>
    </citation>
    <scope>NUCLEOTIDE SEQUENCE [LARGE SCALE GENOMIC DNA]</scope>
    <source>
        <strain evidence="7 8">DSW25-10</strain>
    </source>
</reference>
<keyword evidence="4" id="KW-0238">DNA-binding</keyword>
<evidence type="ECO:0000256" key="4">
    <source>
        <dbReference type="ARBA" id="ARBA00023125"/>
    </source>
</evidence>
<evidence type="ECO:0000256" key="5">
    <source>
        <dbReference type="ARBA" id="ARBA00023163"/>
    </source>
</evidence>
<dbReference type="SUPFAM" id="SSF52540">
    <property type="entry name" value="P-loop containing nucleoside triphosphate hydrolases"/>
    <property type="match status" value="1"/>
</dbReference>
<dbReference type="CDD" id="cd00009">
    <property type="entry name" value="AAA"/>
    <property type="match status" value="1"/>
</dbReference>
<comment type="caution">
    <text evidence="7">The sequence shown here is derived from an EMBL/GenBank/DDBJ whole genome shotgun (WGS) entry which is preliminary data.</text>
</comment>
<accession>A0ABX9W9N4</accession>
<dbReference type="Proteomes" id="UP000274695">
    <property type="component" value="Unassembled WGS sequence"/>
</dbReference>
<dbReference type="Pfam" id="PF00158">
    <property type="entry name" value="Sigma54_activat"/>
    <property type="match status" value="1"/>
</dbReference>
<dbReference type="Gene3D" id="3.40.50.300">
    <property type="entry name" value="P-loop containing nucleotide triphosphate hydrolases"/>
    <property type="match status" value="1"/>
</dbReference>
<keyword evidence="1" id="KW-0547">Nucleotide-binding</keyword>
<protein>
    <submittedName>
        <fullName evidence="7">Sigma-54-dependent Fis family transcriptional regulator</fullName>
    </submittedName>
</protein>
<dbReference type="InterPro" id="IPR027417">
    <property type="entry name" value="P-loop_NTPase"/>
</dbReference>
<dbReference type="Gene3D" id="1.10.10.60">
    <property type="entry name" value="Homeodomain-like"/>
    <property type="match status" value="1"/>
</dbReference>
<evidence type="ECO:0000256" key="2">
    <source>
        <dbReference type="ARBA" id="ARBA00022840"/>
    </source>
</evidence>
<dbReference type="InterPro" id="IPR025944">
    <property type="entry name" value="Sigma_54_int_dom_CS"/>
</dbReference>
<gene>
    <name evidence="7" type="ORF">D0911_01715</name>
</gene>
<dbReference type="InterPro" id="IPR003593">
    <property type="entry name" value="AAA+_ATPase"/>
</dbReference>
<evidence type="ECO:0000313" key="7">
    <source>
        <dbReference type="EMBL" id="RNL67861.1"/>
    </source>
</evidence>
<evidence type="ECO:0000313" key="8">
    <source>
        <dbReference type="Proteomes" id="UP000274695"/>
    </source>
</evidence>
<dbReference type="PANTHER" id="PTHR32071:SF117">
    <property type="entry name" value="PTS-DEPENDENT DIHYDROXYACETONE KINASE OPERON REGULATORY PROTEIN-RELATED"/>
    <property type="match status" value="1"/>
</dbReference>
<dbReference type="EMBL" id="RHGB01000001">
    <property type="protein sequence ID" value="RNL67861.1"/>
    <property type="molecule type" value="Genomic_DNA"/>
</dbReference>
<dbReference type="Gene3D" id="1.10.8.60">
    <property type="match status" value="1"/>
</dbReference>